<name>A0AB33IU60_9BACT</name>
<accession>A0AB33IU60</accession>
<dbReference type="InterPro" id="IPR046687">
    <property type="entry name" value="DUF6557"/>
</dbReference>
<reference evidence="1" key="1">
    <citation type="submission" date="2024-07" db="EMBL/GenBank/DDBJ databases">
        <title>Complete genome sequence of Prevotella sp. YM-2024 GTC17253.</title>
        <authorList>
            <person name="Hayashi M."/>
            <person name="Muto Y."/>
            <person name="Tanaka K."/>
            <person name="Niwa H."/>
        </authorList>
    </citation>
    <scope>NUCLEOTIDE SEQUENCE</scope>
    <source>
        <strain evidence="1">GTC17253</strain>
    </source>
</reference>
<sequence length="126" mass="14369">MKLHQLFQAYEFDEIMPVINDMFPGTSKYREPLETAYNIILQMKPVPNKATIRYKIMDSDTKGEQYMGAEDSAFMTTWEVCLGKDVSKGGGIDLSNAEILANCLVNMCFISKYPKEFEAAHKKLLK</sequence>
<organism evidence="1">
    <name type="scientific">Prevotella sp. GTC17253</name>
    <dbReference type="NCBI Taxonomy" id="3236793"/>
    <lineage>
        <taxon>Bacteria</taxon>
        <taxon>Pseudomonadati</taxon>
        <taxon>Bacteroidota</taxon>
        <taxon>Bacteroidia</taxon>
        <taxon>Bacteroidales</taxon>
        <taxon>Prevotellaceae</taxon>
        <taxon>Prevotella</taxon>
    </lineage>
</organism>
<protein>
    <submittedName>
        <fullName evidence="1">Uncharacterized protein</fullName>
    </submittedName>
</protein>
<evidence type="ECO:0000313" key="1">
    <source>
        <dbReference type="EMBL" id="BFO70917.1"/>
    </source>
</evidence>
<gene>
    <name evidence="1" type="ORF">GTC17253_08830</name>
</gene>
<dbReference type="AlphaFoldDB" id="A0AB33IU60"/>
<dbReference type="EMBL" id="AP035785">
    <property type="protein sequence ID" value="BFO70917.1"/>
    <property type="molecule type" value="Genomic_DNA"/>
</dbReference>
<dbReference type="Pfam" id="PF20194">
    <property type="entry name" value="DUF6557"/>
    <property type="match status" value="1"/>
</dbReference>
<proteinExistence type="predicted"/>